<keyword evidence="8 9" id="KW-0472">Membrane</keyword>
<evidence type="ECO:0000259" key="12">
    <source>
        <dbReference type="Pfam" id="PF26002"/>
    </source>
</evidence>
<dbReference type="Pfam" id="PF25994">
    <property type="entry name" value="HH_AprE"/>
    <property type="match status" value="1"/>
</dbReference>
<dbReference type="Pfam" id="PF26002">
    <property type="entry name" value="Beta-barrel_AprE"/>
    <property type="match status" value="1"/>
</dbReference>
<keyword evidence="7 9" id="KW-1133">Transmembrane helix</keyword>
<evidence type="ECO:0000259" key="11">
    <source>
        <dbReference type="Pfam" id="PF25994"/>
    </source>
</evidence>
<evidence type="ECO:0000256" key="9">
    <source>
        <dbReference type="RuleBase" id="RU365093"/>
    </source>
</evidence>
<dbReference type="SUPFAM" id="SSF111369">
    <property type="entry name" value="HlyD-like secretion proteins"/>
    <property type="match status" value="1"/>
</dbReference>
<evidence type="ECO:0000313" key="14">
    <source>
        <dbReference type="Proteomes" id="UP000323886"/>
    </source>
</evidence>
<feature type="transmembrane region" description="Helical" evidence="9">
    <location>
        <begin position="24"/>
        <end position="44"/>
    </location>
</feature>
<sequence>MTGSKVDKMSDTDTKDLRAAIRRLNIVGLIGIALMVGGIGSWAATSELSGAVVGPGTIVVESNVKKVQHPSGGVVDEILVKDGSQVEAGQLLMRLDETVTRATLGVVRSQLDEFTARQARLNAENEDLQEIAFPASLLARSGEPAVALALESERRLMESRRESREGQRAQLRERIGQTREEIAGLTGQREAKDRELALIREELTGVGELYKKNLVSIQRIMQLRREETRVSGERNQLVTDGARAKAKISEIELQILQLDQDFRTQVLRELREVQGKIAELTERVAAAEDMLKRVDIRAPQRGVVYQMSTHTVGGVVSPGETMMLIVPRSDELVVEAKIAPSDIDQVSIASATLVRVLAGNQRTTPQLQGEVTWVAADLTKDQQTGQSHYLVRVTLPASEVAKLETLKLVPGMPAEVFVQTGERTALEYLMKPLREQIARTFIER</sequence>
<evidence type="ECO:0000256" key="8">
    <source>
        <dbReference type="ARBA" id="ARBA00023136"/>
    </source>
</evidence>
<dbReference type="Gene3D" id="2.40.30.170">
    <property type="match status" value="1"/>
</dbReference>
<evidence type="ECO:0000256" key="4">
    <source>
        <dbReference type="ARBA" id="ARBA00022475"/>
    </source>
</evidence>
<keyword evidence="3 9" id="KW-0813">Transport</keyword>
<keyword evidence="10" id="KW-0175">Coiled coil</keyword>
<feature type="domain" description="AprE-like long alpha-helical hairpin" evidence="11">
    <location>
        <begin position="101"/>
        <end position="289"/>
    </location>
</feature>
<comment type="caution">
    <text evidence="13">The sequence shown here is derived from an EMBL/GenBank/DDBJ whole genome shotgun (WGS) entry which is preliminary data.</text>
</comment>
<accession>A0A5M6HIR6</accession>
<dbReference type="GO" id="GO:0005886">
    <property type="term" value="C:plasma membrane"/>
    <property type="evidence" value="ECO:0007669"/>
    <property type="project" value="UniProtKB-SubCell"/>
</dbReference>
<dbReference type="Gene3D" id="2.40.50.100">
    <property type="match status" value="1"/>
</dbReference>
<evidence type="ECO:0000313" key="13">
    <source>
        <dbReference type="EMBL" id="KAA5595742.1"/>
    </source>
</evidence>
<evidence type="ECO:0000256" key="6">
    <source>
        <dbReference type="ARBA" id="ARBA00022692"/>
    </source>
</evidence>
<dbReference type="Proteomes" id="UP000323886">
    <property type="component" value="Unassembled WGS sequence"/>
</dbReference>
<comment type="similarity">
    <text evidence="2 9">Belongs to the membrane fusion protein (MFP) (TC 8.A.1) family.</text>
</comment>
<dbReference type="GO" id="GO:0015031">
    <property type="term" value="P:protein transport"/>
    <property type="evidence" value="ECO:0007669"/>
    <property type="project" value="InterPro"/>
</dbReference>
<feature type="domain" description="AprE-like beta-barrel" evidence="12">
    <location>
        <begin position="332"/>
        <end position="421"/>
    </location>
</feature>
<proteinExistence type="inferred from homology"/>
<dbReference type="PRINTS" id="PR01490">
    <property type="entry name" value="RTXTOXIND"/>
</dbReference>
<evidence type="ECO:0000256" key="2">
    <source>
        <dbReference type="ARBA" id="ARBA00009477"/>
    </source>
</evidence>
<evidence type="ECO:0000256" key="7">
    <source>
        <dbReference type="ARBA" id="ARBA00022989"/>
    </source>
</evidence>
<evidence type="ECO:0000256" key="10">
    <source>
        <dbReference type="SAM" id="Coils"/>
    </source>
</evidence>
<dbReference type="AlphaFoldDB" id="A0A5M6HIR6"/>
<protein>
    <recommendedName>
        <fullName evidence="9">Membrane fusion protein (MFP) family protein</fullName>
    </recommendedName>
</protein>
<dbReference type="PANTHER" id="PTHR30386:SF17">
    <property type="entry name" value="ALKALINE PROTEASE SECRETION PROTEIN APRE"/>
    <property type="match status" value="1"/>
</dbReference>
<dbReference type="RefSeq" id="WP_150098862.1">
    <property type="nucleotide sequence ID" value="NZ_VWPL01000050.1"/>
</dbReference>
<keyword evidence="4 9" id="KW-1003">Cell membrane</keyword>
<dbReference type="OrthoDB" id="9810980at2"/>
<name>A0A5M6HIR6_9HYPH</name>
<evidence type="ECO:0000256" key="5">
    <source>
        <dbReference type="ARBA" id="ARBA00022519"/>
    </source>
</evidence>
<dbReference type="PANTHER" id="PTHR30386">
    <property type="entry name" value="MEMBRANE FUSION SUBUNIT OF EMRAB-TOLC MULTIDRUG EFFLUX PUMP"/>
    <property type="match status" value="1"/>
</dbReference>
<organism evidence="13 14">
    <name type="scientific">Blastochloris sulfoviridis</name>
    <dbReference type="NCBI Taxonomy" id="50712"/>
    <lineage>
        <taxon>Bacteria</taxon>
        <taxon>Pseudomonadati</taxon>
        <taxon>Pseudomonadota</taxon>
        <taxon>Alphaproteobacteria</taxon>
        <taxon>Hyphomicrobiales</taxon>
        <taxon>Blastochloridaceae</taxon>
        <taxon>Blastochloris</taxon>
    </lineage>
</organism>
<reference evidence="13 14" key="1">
    <citation type="submission" date="2019-09" db="EMBL/GenBank/DDBJ databases">
        <title>Draft Whole-Genome sequence of Blastochloris sulfoviridis DSM 729.</title>
        <authorList>
            <person name="Meyer T.E."/>
            <person name="Kyndt J.A."/>
        </authorList>
    </citation>
    <scope>NUCLEOTIDE SEQUENCE [LARGE SCALE GENOMIC DNA]</scope>
    <source>
        <strain evidence="13 14">DSM 729</strain>
    </source>
</reference>
<dbReference type="InterPro" id="IPR058781">
    <property type="entry name" value="HH_AprE-like"/>
</dbReference>
<evidence type="ECO:0000256" key="3">
    <source>
        <dbReference type="ARBA" id="ARBA00022448"/>
    </source>
</evidence>
<dbReference type="InterPro" id="IPR010129">
    <property type="entry name" value="T1SS_HlyD"/>
</dbReference>
<keyword evidence="5 9" id="KW-0997">Cell inner membrane</keyword>
<dbReference type="InterPro" id="IPR050739">
    <property type="entry name" value="MFP"/>
</dbReference>
<dbReference type="InterPro" id="IPR058982">
    <property type="entry name" value="Beta-barrel_AprE"/>
</dbReference>
<dbReference type="EMBL" id="VWPL01000050">
    <property type="protein sequence ID" value="KAA5595742.1"/>
    <property type="molecule type" value="Genomic_DNA"/>
</dbReference>
<evidence type="ECO:0000256" key="1">
    <source>
        <dbReference type="ARBA" id="ARBA00004377"/>
    </source>
</evidence>
<keyword evidence="14" id="KW-1185">Reference proteome</keyword>
<comment type="subcellular location">
    <subcellularLocation>
        <location evidence="1 9">Cell inner membrane</location>
        <topology evidence="1 9">Single-pass membrane protein</topology>
    </subcellularLocation>
</comment>
<dbReference type="NCBIfam" id="TIGR01843">
    <property type="entry name" value="type_I_hlyD"/>
    <property type="match status" value="1"/>
</dbReference>
<keyword evidence="6 9" id="KW-0812">Transmembrane</keyword>
<feature type="coiled-coil region" evidence="10">
    <location>
        <begin position="263"/>
        <end position="297"/>
    </location>
</feature>
<gene>
    <name evidence="13" type="ORF">F1193_16300</name>
</gene>